<dbReference type="EnsemblPlants" id="AET5Gv20337800.25">
    <property type="protein sequence ID" value="AET5Gv20337800.25"/>
    <property type="gene ID" value="AET5Gv20337800"/>
</dbReference>
<dbReference type="EnsemblPlants" id="AET5Gv20337800.2">
    <property type="protein sequence ID" value="AET5Gv20337800.2"/>
    <property type="gene ID" value="AET5Gv20337800"/>
</dbReference>
<reference evidence="1" key="3">
    <citation type="journal article" date="2017" name="Nature">
        <title>Genome sequence of the progenitor of the wheat D genome Aegilops tauschii.</title>
        <authorList>
            <person name="Luo M.C."/>
            <person name="Gu Y.Q."/>
            <person name="Puiu D."/>
            <person name="Wang H."/>
            <person name="Twardziok S.O."/>
            <person name="Deal K.R."/>
            <person name="Huo N."/>
            <person name="Zhu T."/>
            <person name="Wang L."/>
            <person name="Wang Y."/>
            <person name="McGuire P.E."/>
            <person name="Liu S."/>
            <person name="Long H."/>
            <person name="Ramasamy R.K."/>
            <person name="Rodriguez J.C."/>
            <person name="Van S.L."/>
            <person name="Yuan L."/>
            <person name="Wang Z."/>
            <person name="Xia Z."/>
            <person name="Xiao L."/>
            <person name="Anderson O.D."/>
            <person name="Ouyang S."/>
            <person name="Liang Y."/>
            <person name="Zimin A.V."/>
            <person name="Pertea G."/>
            <person name="Qi P."/>
            <person name="Bennetzen J.L."/>
            <person name="Dai X."/>
            <person name="Dawson M.W."/>
            <person name="Muller H.G."/>
            <person name="Kugler K."/>
            <person name="Rivarola-Duarte L."/>
            <person name="Spannagl M."/>
            <person name="Mayer K.F.X."/>
            <person name="Lu F.H."/>
            <person name="Bevan M.W."/>
            <person name="Leroy P."/>
            <person name="Li P."/>
            <person name="You F.M."/>
            <person name="Sun Q."/>
            <person name="Liu Z."/>
            <person name="Lyons E."/>
            <person name="Wicker T."/>
            <person name="Salzberg S.L."/>
            <person name="Devos K.M."/>
            <person name="Dvorak J."/>
        </authorList>
    </citation>
    <scope>NUCLEOTIDE SEQUENCE [LARGE SCALE GENOMIC DNA]</scope>
    <source>
        <strain evidence="1">cv. AL8/78</strain>
    </source>
</reference>
<reference evidence="1" key="5">
    <citation type="journal article" date="2021" name="G3 (Bethesda)">
        <title>Aegilops tauschii genome assembly Aet v5.0 features greater sequence contiguity and improved annotation.</title>
        <authorList>
            <person name="Wang L."/>
            <person name="Zhu T."/>
            <person name="Rodriguez J.C."/>
            <person name="Deal K.R."/>
            <person name="Dubcovsky J."/>
            <person name="McGuire P.E."/>
            <person name="Lux T."/>
            <person name="Spannagl M."/>
            <person name="Mayer K.F.X."/>
            <person name="Baldrich P."/>
            <person name="Meyers B.C."/>
            <person name="Huo N."/>
            <person name="Gu Y.Q."/>
            <person name="Zhou H."/>
            <person name="Devos K.M."/>
            <person name="Bennetzen J.L."/>
            <person name="Unver T."/>
            <person name="Budak H."/>
            <person name="Gulick P.J."/>
            <person name="Galiba G."/>
            <person name="Kalapos B."/>
            <person name="Nelson D.R."/>
            <person name="Li P."/>
            <person name="You F.M."/>
            <person name="Luo M.C."/>
            <person name="Dvorak J."/>
        </authorList>
    </citation>
    <scope>NUCLEOTIDE SEQUENCE [LARGE SCALE GENOMIC DNA]</scope>
    <source>
        <strain evidence="1">cv. AL8/78</strain>
    </source>
</reference>
<proteinExistence type="predicted"/>
<dbReference type="EnsemblPlants" id="AET5Gv20337800.33">
    <property type="protein sequence ID" value="AET5Gv20337800.33"/>
    <property type="gene ID" value="AET5Gv20337800"/>
</dbReference>
<dbReference type="EnsemblPlants" id="AET5Gv20337800.31">
    <property type="protein sequence ID" value="AET5Gv20337800.31"/>
    <property type="gene ID" value="AET5Gv20337800"/>
</dbReference>
<dbReference type="EnsemblPlants" id="AET5Gv20337800.30">
    <property type="protein sequence ID" value="AET5Gv20337800.30"/>
    <property type="gene ID" value="AET5Gv20337800"/>
</dbReference>
<dbReference type="Gramene" id="AET5Gv20337800.15">
    <property type="protein sequence ID" value="AET5Gv20337800.15"/>
    <property type="gene ID" value="AET5Gv20337800"/>
</dbReference>
<dbReference type="EnsemblPlants" id="AET5Gv20337800.10">
    <property type="protein sequence ID" value="AET5Gv20337800.10"/>
    <property type="gene ID" value="AET5Gv20337800"/>
</dbReference>
<dbReference type="Gramene" id="AET5Gv20337800.16">
    <property type="protein sequence ID" value="AET5Gv20337800.16"/>
    <property type="gene ID" value="AET5Gv20337800"/>
</dbReference>
<organism evidence="1 2">
    <name type="scientific">Aegilops tauschii subsp. strangulata</name>
    <name type="common">Goatgrass</name>
    <dbReference type="NCBI Taxonomy" id="200361"/>
    <lineage>
        <taxon>Eukaryota</taxon>
        <taxon>Viridiplantae</taxon>
        <taxon>Streptophyta</taxon>
        <taxon>Embryophyta</taxon>
        <taxon>Tracheophyta</taxon>
        <taxon>Spermatophyta</taxon>
        <taxon>Magnoliopsida</taxon>
        <taxon>Liliopsida</taxon>
        <taxon>Poales</taxon>
        <taxon>Poaceae</taxon>
        <taxon>BOP clade</taxon>
        <taxon>Pooideae</taxon>
        <taxon>Triticodae</taxon>
        <taxon>Triticeae</taxon>
        <taxon>Triticinae</taxon>
        <taxon>Aegilops</taxon>
    </lineage>
</organism>
<dbReference type="EnsemblPlants" id="AET5Gv20337800.29">
    <property type="protein sequence ID" value="AET5Gv20337800.29"/>
    <property type="gene ID" value="AET5Gv20337800"/>
</dbReference>
<dbReference type="Gramene" id="AET5Gv20337800.25">
    <property type="protein sequence ID" value="AET5Gv20337800.25"/>
    <property type="gene ID" value="AET5Gv20337800"/>
</dbReference>
<dbReference type="Gramene" id="AET5Gv20337800.33">
    <property type="protein sequence ID" value="AET5Gv20337800.33"/>
    <property type="gene ID" value="AET5Gv20337800"/>
</dbReference>
<reference evidence="2" key="1">
    <citation type="journal article" date="2014" name="Science">
        <title>Ancient hybridizations among the ancestral genomes of bread wheat.</title>
        <authorList>
            <consortium name="International Wheat Genome Sequencing Consortium,"/>
            <person name="Marcussen T."/>
            <person name="Sandve S.R."/>
            <person name="Heier L."/>
            <person name="Spannagl M."/>
            <person name="Pfeifer M."/>
            <person name="Jakobsen K.S."/>
            <person name="Wulff B.B."/>
            <person name="Steuernagel B."/>
            <person name="Mayer K.F."/>
            <person name="Olsen O.A."/>
        </authorList>
    </citation>
    <scope>NUCLEOTIDE SEQUENCE [LARGE SCALE GENOMIC DNA]</scope>
    <source>
        <strain evidence="2">cv. AL8/78</strain>
    </source>
</reference>
<dbReference type="Gramene" id="AET5Gv20337800.30">
    <property type="protein sequence ID" value="AET5Gv20337800.30"/>
    <property type="gene ID" value="AET5Gv20337800"/>
</dbReference>
<dbReference type="EnsemblPlants" id="AET5Gv20337800.15">
    <property type="protein sequence ID" value="AET5Gv20337800.15"/>
    <property type="gene ID" value="AET5Gv20337800"/>
</dbReference>
<dbReference type="Gramene" id="AET5Gv20337800.31">
    <property type="protein sequence ID" value="AET5Gv20337800.31"/>
    <property type="gene ID" value="AET5Gv20337800"/>
</dbReference>
<dbReference type="Gramene" id="AET5Gv20337800.29">
    <property type="protein sequence ID" value="AET5Gv20337800.29"/>
    <property type="gene ID" value="AET5Gv20337800"/>
</dbReference>
<dbReference type="Proteomes" id="UP000015105">
    <property type="component" value="Chromosome 5D"/>
</dbReference>
<dbReference type="AlphaFoldDB" id="A0A453K8I2"/>
<dbReference type="EnsemblPlants" id="AET5Gv20337800.16">
    <property type="protein sequence ID" value="AET5Gv20337800.16"/>
    <property type="gene ID" value="AET5Gv20337800"/>
</dbReference>
<dbReference type="Gramene" id="AET5Gv20337800.2">
    <property type="protein sequence ID" value="AET5Gv20337800.2"/>
    <property type="gene ID" value="AET5Gv20337800"/>
</dbReference>
<evidence type="ECO:0000313" key="2">
    <source>
        <dbReference type="Proteomes" id="UP000015105"/>
    </source>
</evidence>
<dbReference type="EnsemblPlants" id="AET5Gv20337800.28">
    <property type="protein sequence ID" value="AET5Gv20337800.28"/>
    <property type="gene ID" value="AET5Gv20337800"/>
</dbReference>
<dbReference type="Gramene" id="AET5Gv20337800.28">
    <property type="protein sequence ID" value="AET5Gv20337800.28"/>
    <property type="gene ID" value="AET5Gv20337800"/>
</dbReference>
<name>A0A453K8I2_AEGTS</name>
<reference evidence="1" key="4">
    <citation type="submission" date="2019-03" db="UniProtKB">
        <authorList>
            <consortium name="EnsemblPlants"/>
        </authorList>
    </citation>
    <scope>IDENTIFICATION</scope>
</reference>
<evidence type="ECO:0000313" key="1">
    <source>
        <dbReference type="EnsemblPlants" id="AET5Gv20337800.10"/>
    </source>
</evidence>
<reference evidence="2" key="2">
    <citation type="journal article" date="2017" name="Nat. Plants">
        <title>The Aegilops tauschii genome reveals multiple impacts of transposons.</title>
        <authorList>
            <person name="Zhao G."/>
            <person name="Zou C."/>
            <person name="Li K."/>
            <person name="Wang K."/>
            <person name="Li T."/>
            <person name="Gao L."/>
            <person name="Zhang X."/>
            <person name="Wang H."/>
            <person name="Yang Z."/>
            <person name="Liu X."/>
            <person name="Jiang W."/>
            <person name="Mao L."/>
            <person name="Kong X."/>
            <person name="Jiao Y."/>
            <person name="Jia J."/>
        </authorList>
    </citation>
    <scope>NUCLEOTIDE SEQUENCE [LARGE SCALE GENOMIC DNA]</scope>
    <source>
        <strain evidence="2">cv. AL8/78</strain>
    </source>
</reference>
<dbReference type="Gramene" id="AET5Gv20337800.10">
    <property type="protein sequence ID" value="AET5Gv20337800.10"/>
    <property type="gene ID" value="AET5Gv20337800"/>
</dbReference>
<sequence>MVSTLDTLSLDIQQCIVDCFNDFAIHASCSEREMGCWIL</sequence>
<protein>
    <submittedName>
        <fullName evidence="1">Uncharacterized protein</fullName>
    </submittedName>
</protein>
<keyword evidence="2" id="KW-1185">Reference proteome</keyword>
<accession>A0A453K8I2</accession>